<dbReference type="Pfam" id="PF06082">
    <property type="entry name" value="YjbH"/>
    <property type="match status" value="1"/>
</dbReference>
<name>A0ABS8BVK9_9RHOB</name>
<evidence type="ECO:0000313" key="1">
    <source>
        <dbReference type="EMBL" id="MCB5199749.1"/>
    </source>
</evidence>
<dbReference type="EMBL" id="JAJATZ010000004">
    <property type="protein sequence ID" value="MCB5199749.1"/>
    <property type="molecule type" value="Genomic_DNA"/>
</dbReference>
<accession>A0ABS8BVK9</accession>
<gene>
    <name evidence="1" type="ORF">LGQ03_10900</name>
</gene>
<protein>
    <submittedName>
        <fullName evidence="1">YjbH domain-containing protein</fullName>
    </submittedName>
</protein>
<dbReference type="Proteomes" id="UP001138961">
    <property type="component" value="Unassembled WGS sequence"/>
</dbReference>
<proteinExistence type="predicted"/>
<dbReference type="RefSeq" id="WP_226748413.1">
    <property type="nucleotide sequence ID" value="NZ_JAJATZ010000004.1"/>
</dbReference>
<sequence length="700" mass="76500">MCGAVMAALVATGAQAQQLSYGTNLRGTPGLIDMPSAHSPADAEIGLSYTRFTNTTRSALTFQLTPRLSTSFRYNQLYDIRPGGSGSNRAVFDFVFDRSFSLHYRIMDEGRYRPAVAVGLNDFLGTGFFESEYIVASKTLTPSLRATLGLGWGRFGTQGGFENPLGALSGSFDARGARTVSNTGGEVDSIEWFRGDAALFGGLQYQINDRTLATVEYSSDAYPFEDGTAFDVKSPVNVAVSYDLYPGLRLTGAYLYGSEAAINLSYNINPKVRRDGNINNTAPLPVRPQGTGVAASWDAATDPQARGPQTATATALSEQDIALYGLTLSGDLARVAIVNDTYRTDSQAIGRTARTLTYTLPDSIARYEIVVMRRNLPVVSATLRRSDLTDLEFDADAAFASYARAGIDTSPAAVPPTADPFPRLDFGVAPFISTSLFDPDSPVRLAGGLSLTGDLDLAPGLRLSGDVRSKLLGNLDDATRRSNSVLPRVRSEKNIYDREQTTLNRLTASYLFRPGTDLYGRATAGYLEYGFAGVSTELLWAPAGRRYALGADLNRVRQRDFDQRLGLRDYTVTTGHLSAYYDFDDGYFTQLDLGRYLAGDDGGTLTVGRRFDNGWNVEAYATLTDVSFDDFGEGSFDKGIRVTIPFDFLTGQDMRRSRPVLIQPILRDGGARLSVQDRLYPLIEDSRTDDLQRTWGQFWR</sequence>
<comment type="caution">
    <text evidence="1">The sequence shown here is derived from an EMBL/GenBank/DDBJ whole genome shotgun (WGS) entry which is preliminary data.</text>
</comment>
<organism evidence="1 2">
    <name type="scientific">Loktanella gaetbuli</name>
    <dbReference type="NCBI Taxonomy" id="2881335"/>
    <lineage>
        <taxon>Bacteria</taxon>
        <taxon>Pseudomonadati</taxon>
        <taxon>Pseudomonadota</taxon>
        <taxon>Alphaproteobacteria</taxon>
        <taxon>Rhodobacterales</taxon>
        <taxon>Roseobacteraceae</taxon>
        <taxon>Loktanella</taxon>
    </lineage>
</organism>
<keyword evidence="2" id="KW-1185">Reference proteome</keyword>
<dbReference type="InterPro" id="IPR010344">
    <property type="entry name" value="YbjH"/>
</dbReference>
<evidence type="ECO:0000313" key="2">
    <source>
        <dbReference type="Proteomes" id="UP001138961"/>
    </source>
</evidence>
<reference evidence="1" key="1">
    <citation type="submission" date="2021-10" db="EMBL/GenBank/DDBJ databases">
        <title>Loktanella gaetbuli sp. nov., isolated from a tidal flat.</title>
        <authorList>
            <person name="Park S."/>
            <person name="Yoon J.-H."/>
        </authorList>
    </citation>
    <scope>NUCLEOTIDE SEQUENCE</scope>
    <source>
        <strain evidence="1">TSTF-M6</strain>
    </source>
</reference>